<evidence type="ECO:0000256" key="3">
    <source>
        <dbReference type="ARBA" id="ARBA00022741"/>
    </source>
</evidence>
<dbReference type="Pfam" id="PF00294">
    <property type="entry name" value="PfkB"/>
    <property type="match status" value="1"/>
</dbReference>
<evidence type="ECO:0000256" key="1">
    <source>
        <dbReference type="ARBA" id="ARBA00010688"/>
    </source>
</evidence>
<dbReference type="EC" id="2.7.1.92" evidence="8"/>
<dbReference type="InterPro" id="IPR030830">
    <property type="entry name" value="Myo_inos_IolC"/>
</dbReference>
<dbReference type="EMBL" id="STGV01000007">
    <property type="protein sequence ID" value="THV20646.1"/>
    <property type="molecule type" value="Genomic_DNA"/>
</dbReference>
<evidence type="ECO:0000259" key="7">
    <source>
        <dbReference type="Pfam" id="PF09863"/>
    </source>
</evidence>
<dbReference type="CDD" id="cd01166">
    <property type="entry name" value="KdgK"/>
    <property type="match status" value="1"/>
</dbReference>
<reference evidence="8 9" key="1">
    <citation type="submission" date="2019-04" db="EMBL/GenBank/DDBJ databases">
        <title>Genome sequence of strain shin9-1.</title>
        <authorList>
            <person name="Gao J."/>
            <person name="Sun J."/>
        </authorList>
    </citation>
    <scope>NUCLEOTIDE SEQUENCE [LARGE SCALE GENOMIC DNA]</scope>
    <source>
        <strain evidence="9">shin9-1</strain>
    </source>
</reference>
<dbReference type="InterPro" id="IPR011611">
    <property type="entry name" value="PfkB_dom"/>
</dbReference>
<dbReference type="InterPro" id="IPR029056">
    <property type="entry name" value="Ribokinase-like"/>
</dbReference>
<organism evidence="8 9">
    <name type="scientific">Peteryoungia ipomoeae</name>
    <dbReference type="NCBI Taxonomy" id="1210932"/>
    <lineage>
        <taxon>Bacteria</taxon>
        <taxon>Pseudomonadati</taxon>
        <taxon>Pseudomonadota</taxon>
        <taxon>Alphaproteobacteria</taxon>
        <taxon>Hyphomicrobiales</taxon>
        <taxon>Rhizobiaceae</taxon>
        <taxon>Peteryoungia</taxon>
    </lineage>
</organism>
<dbReference type="RefSeq" id="WP_136600107.1">
    <property type="nucleotide sequence ID" value="NZ_STGV01000007.1"/>
</dbReference>
<dbReference type="Pfam" id="PF09863">
    <property type="entry name" value="DUF2090"/>
    <property type="match status" value="1"/>
</dbReference>
<keyword evidence="9" id="KW-1185">Reference proteome</keyword>
<dbReference type="GO" id="GO:0047590">
    <property type="term" value="F:5-dehydro-2-deoxygluconokinase activity"/>
    <property type="evidence" value="ECO:0007669"/>
    <property type="project" value="UniProtKB-EC"/>
</dbReference>
<dbReference type="Gene3D" id="3.40.1190.20">
    <property type="match status" value="1"/>
</dbReference>
<evidence type="ECO:0000256" key="2">
    <source>
        <dbReference type="ARBA" id="ARBA00022679"/>
    </source>
</evidence>
<dbReference type="Gene3D" id="3.20.20.70">
    <property type="entry name" value="Aldolase class I"/>
    <property type="match status" value="1"/>
</dbReference>
<dbReference type="PANTHER" id="PTHR43085:SF49">
    <property type="entry name" value="5-DEHYDRO-2-DEOXYGLUCONOKINASE"/>
    <property type="match status" value="1"/>
</dbReference>
<gene>
    <name evidence="8" type="primary">iolC</name>
    <name evidence="8" type="ORF">FAA97_18810</name>
</gene>
<feature type="domain" description="DUF2090" evidence="7">
    <location>
        <begin position="323"/>
        <end position="630"/>
    </location>
</feature>
<evidence type="ECO:0000256" key="5">
    <source>
        <dbReference type="ARBA" id="ARBA00022840"/>
    </source>
</evidence>
<sequence length="646" mass="70731">MASLDLITIGRSSVDLYGAQVGGRLEDMASFNKYIGGSPTNIAAGTARLGLKSALITRVGDEHMGRFIREQLVGEGVDVRGVKTDKERLTALVLLGIRDEHQFPLIFYRENCADMALSEEDIDPDFVAEARCVCVTGTHLSNPRTEQAVLKALEIARQSGGLTALDIDYRPNLWGLAGHGDGESRFVQSAKVTTKLQSTLHLFNLIVGTEEEFHIAGGSTDTIEALRAVRQVSPATLVCKRGPMGAVVFEDAIPDSLDDGQTGEGFPIEVFNVLGAGDGFMSGLLKGWLTGEDWPTSLKFANACGAFAVSRHGCTPAYPSWEELQYFFRTGIRNKALRKDEALEQVHWSTNRKGDWSTMRVFAFDHRMQLEAMTKEIGVSDDRIGDFKNLCLDAALGVSAGQPGYGLLCDSRVGRDALYRAAGQGLWIGRPVEWPGSRPLTLEPEIGPDFGGLVEWPVEHVVKVLCFYHPDDTAEMKAGQEETVKRLFHAARRNRLEFLLEVIPSKVGSTDDETTARIIDRFYEIGVYPDWWKLEPMKTKASWANACAAIERHDQHTRGIVVLGLDAPQAELEESFQLAAGFDLVKGFAVGRTIFADAARKWLSGTISDAEAVEDMAARYRSLCGIWDEARAKAQAGAVAAKGEQA</sequence>
<dbReference type="SUPFAM" id="SSF53613">
    <property type="entry name" value="Ribokinase-like"/>
    <property type="match status" value="1"/>
</dbReference>
<dbReference type="InterPro" id="IPR002173">
    <property type="entry name" value="Carboh/pur_kinase_PfkB_CS"/>
</dbReference>
<name>A0A4V4HM35_9HYPH</name>
<evidence type="ECO:0000256" key="4">
    <source>
        <dbReference type="ARBA" id="ARBA00022777"/>
    </source>
</evidence>
<dbReference type="PROSITE" id="PS00583">
    <property type="entry name" value="PFKB_KINASES_1"/>
    <property type="match status" value="1"/>
</dbReference>
<dbReference type="Gene3D" id="2.20.150.10">
    <property type="entry name" value="putative 5-dehydro-2- deoxygluconokinase"/>
    <property type="match status" value="1"/>
</dbReference>
<dbReference type="PROSITE" id="PS00584">
    <property type="entry name" value="PFKB_KINASES_2"/>
    <property type="match status" value="1"/>
</dbReference>
<comment type="caution">
    <text evidence="8">The sequence shown here is derived from an EMBL/GenBank/DDBJ whole genome shotgun (WGS) entry which is preliminary data.</text>
</comment>
<dbReference type="InterPro" id="IPR018659">
    <property type="entry name" value="DUF2090"/>
</dbReference>
<comment type="similarity">
    <text evidence="1">Belongs to the carbohydrate kinase PfkB family.</text>
</comment>
<keyword evidence="2 8" id="KW-0808">Transferase</keyword>
<accession>A0A4V4HM35</accession>
<dbReference type="PANTHER" id="PTHR43085">
    <property type="entry name" value="HEXOKINASE FAMILY MEMBER"/>
    <property type="match status" value="1"/>
</dbReference>
<dbReference type="OrthoDB" id="9792663at2"/>
<dbReference type="InterPro" id="IPR013785">
    <property type="entry name" value="Aldolase_TIM"/>
</dbReference>
<keyword evidence="5" id="KW-0067">ATP-binding</keyword>
<dbReference type="NCBIfam" id="TIGR04382">
    <property type="entry name" value="myo_inos_iolC_N"/>
    <property type="match status" value="1"/>
</dbReference>
<dbReference type="InterPro" id="IPR023314">
    <property type="entry name" value="Myo_inos_IolC-like_sf"/>
</dbReference>
<feature type="domain" description="Carbohydrate kinase PfkB" evidence="6">
    <location>
        <begin position="5"/>
        <end position="319"/>
    </location>
</feature>
<dbReference type="AlphaFoldDB" id="A0A4V4HM35"/>
<dbReference type="InterPro" id="IPR050306">
    <property type="entry name" value="PfkB_Carbo_kinase"/>
</dbReference>
<protein>
    <submittedName>
        <fullName evidence="8">5-dehydro-2-deoxygluconokinase</fullName>
        <ecNumber evidence="8">2.7.1.92</ecNumber>
    </submittedName>
</protein>
<evidence type="ECO:0000313" key="8">
    <source>
        <dbReference type="EMBL" id="THV20646.1"/>
    </source>
</evidence>
<keyword evidence="4 8" id="KW-0418">Kinase</keyword>
<keyword evidence="3" id="KW-0547">Nucleotide-binding</keyword>
<evidence type="ECO:0000259" key="6">
    <source>
        <dbReference type="Pfam" id="PF00294"/>
    </source>
</evidence>
<dbReference type="GO" id="GO:0005524">
    <property type="term" value="F:ATP binding"/>
    <property type="evidence" value="ECO:0007669"/>
    <property type="project" value="UniProtKB-KW"/>
</dbReference>
<evidence type="ECO:0000313" key="9">
    <source>
        <dbReference type="Proteomes" id="UP000308828"/>
    </source>
</evidence>
<dbReference type="Proteomes" id="UP000308828">
    <property type="component" value="Unassembled WGS sequence"/>
</dbReference>
<proteinExistence type="inferred from homology"/>